<dbReference type="EMBL" id="QKWH01000008">
    <property type="protein sequence ID" value="PZR52632.1"/>
    <property type="molecule type" value="Genomic_DNA"/>
</dbReference>
<protein>
    <submittedName>
        <fullName evidence="3">(Fe-S)-binding protein</fullName>
    </submittedName>
</protein>
<proteinExistence type="predicted"/>
<dbReference type="PANTHER" id="PTHR30296:SF0">
    <property type="entry name" value="LACTATE UTILIZATION PROTEIN A"/>
    <property type="match status" value="1"/>
</dbReference>
<feature type="domain" description="Cysteine-rich" evidence="2">
    <location>
        <begin position="139"/>
        <end position="223"/>
    </location>
</feature>
<dbReference type="AlphaFoldDB" id="A0A2W5WNS2"/>
<evidence type="ECO:0000256" key="1">
    <source>
        <dbReference type="SAM" id="MobiDB-lite"/>
    </source>
</evidence>
<dbReference type="GO" id="GO:0016491">
    <property type="term" value="F:oxidoreductase activity"/>
    <property type="evidence" value="ECO:0007669"/>
    <property type="project" value="UniProtKB-ARBA"/>
</dbReference>
<reference evidence="3 4" key="1">
    <citation type="submission" date="2018-06" db="EMBL/GenBank/DDBJ databases">
        <title>Whole genome sequencing of a novel hydrocarbon degrading bacterial strain, PW21 isolated from oil contaminated produced water sample.</title>
        <authorList>
            <person name="Nagkirti P."/>
            <person name="Shaikh A."/>
            <person name="Gowdaman V."/>
            <person name="Engineer A.E."/>
            <person name="Dagar S."/>
            <person name="Dhakephalkar P.K."/>
        </authorList>
    </citation>
    <scope>NUCLEOTIDE SEQUENCE [LARGE SCALE GENOMIC DNA]</scope>
    <source>
        <strain evidence="3 4">PW21</strain>
    </source>
</reference>
<name>A0A2W5WNS2_9MICO</name>
<gene>
    <name evidence="3" type="ORF">DNL40_11015</name>
</gene>
<evidence type="ECO:0000313" key="3">
    <source>
        <dbReference type="EMBL" id="PZR52632.1"/>
    </source>
</evidence>
<organism evidence="3 4">
    <name type="scientific">Xylanimonas oleitrophica</name>
    <dbReference type="NCBI Taxonomy" id="2607479"/>
    <lineage>
        <taxon>Bacteria</taxon>
        <taxon>Bacillati</taxon>
        <taxon>Actinomycetota</taxon>
        <taxon>Actinomycetes</taxon>
        <taxon>Micrococcales</taxon>
        <taxon>Promicromonosporaceae</taxon>
        <taxon>Xylanimonas</taxon>
    </lineage>
</organism>
<comment type="caution">
    <text evidence="3">The sequence shown here is derived from an EMBL/GenBank/DDBJ whole genome shotgun (WGS) entry which is preliminary data.</text>
</comment>
<dbReference type="Pfam" id="PF02754">
    <property type="entry name" value="CCG"/>
    <property type="match status" value="2"/>
</dbReference>
<dbReference type="GO" id="GO:0005829">
    <property type="term" value="C:cytosol"/>
    <property type="evidence" value="ECO:0007669"/>
    <property type="project" value="TreeGrafter"/>
</dbReference>
<dbReference type="PANTHER" id="PTHR30296">
    <property type="entry name" value="UNCHARACTERIZED PROTEIN YKGE"/>
    <property type="match status" value="1"/>
</dbReference>
<accession>A0A2W5WNS2</accession>
<dbReference type="Proteomes" id="UP000248783">
    <property type="component" value="Unassembled WGS sequence"/>
</dbReference>
<dbReference type="RefSeq" id="WP_111251307.1">
    <property type="nucleotide sequence ID" value="NZ_QKWH01000008.1"/>
</dbReference>
<sequence>MRIALAATCIADTLFPDAPRAVVRLLERLGHEVVFPSGQACCGQMHVNTGYTAEAVGVVRNHVTTFAPVADGEWDAVVIPSGSCAGSVRHQSAGVCRRAGLDALATTADAVAARTYELSELLVDVLGLTDVGAWFPHRVTYHPTCHSLRMLHVGDRPVRLLRAVEGIDLVELPEAESCCGFGGTFALKNADTSAAMLADKTAHVRSTGAAVVTAGDMSCLMHIGGGLSRQQAGVRALHLAEVLASTRQDPTPLPRGVFSTSGAAAGPTAEAVR</sequence>
<keyword evidence="4" id="KW-1185">Reference proteome</keyword>
<feature type="domain" description="Cysteine-rich" evidence="2">
    <location>
        <begin position="6"/>
        <end position="88"/>
    </location>
</feature>
<feature type="region of interest" description="Disordered" evidence="1">
    <location>
        <begin position="250"/>
        <end position="273"/>
    </location>
</feature>
<evidence type="ECO:0000259" key="2">
    <source>
        <dbReference type="Pfam" id="PF02754"/>
    </source>
</evidence>
<evidence type="ECO:0000313" key="4">
    <source>
        <dbReference type="Proteomes" id="UP000248783"/>
    </source>
</evidence>
<dbReference type="InterPro" id="IPR004017">
    <property type="entry name" value="Cys_rich_dom"/>
</dbReference>